<keyword evidence="3" id="KW-0326">Glycosidase</keyword>
<dbReference type="PANTHER" id="PTHR10353:SF36">
    <property type="entry name" value="LP05116P"/>
    <property type="match status" value="1"/>
</dbReference>
<dbReference type="GO" id="GO:0005975">
    <property type="term" value="P:carbohydrate metabolic process"/>
    <property type="evidence" value="ECO:0007669"/>
    <property type="project" value="InterPro"/>
</dbReference>
<dbReference type="GO" id="GO:0008422">
    <property type="term" value="F:beta-glucosidase activity"/>
    <property type="evidence" value="ECO:0007669"/>
    <property type="project" value="TreeGrafter"/>
</dbReference>
<evidence type="ECO:0008006" key="7">
    <source>
        <dbReference type="Google" id="ProtNLM"/>
    </source>
</evidence>
<evidence type="ECO:0000313" key="6">
    <source>
        <dbReference type="Proteomes" id="UP000826195"/>
    </source>
</evidence>
<accession>A0AAV7IDH0</accession>
<dbReference type="SUPFAM" id="SSF51445">
    <property type="entry name" value="(Trans)glycosidases"/>
    <property type="match status" value="1"/>
</dbReference>
<organism evidence="5 6">
    <name type="scientific">Cotesia glomerata</name>
    <name type="common">Lepidopteran parasitic wasp</name>
    <name type="synonym">Apanteles glomeratus</name>
    <dbReference type="NCBI Taxonomy" id="32391"/>
    <lineage>
        <taxon>Eukaryota</taxon>
        <taxon>Metazoa</taxon>
        <taxon>Ecdysozoa</taxon>
        <taxon>Arthropoda</taxon>
        <taxon>Hexapoda</taxon>
        <taxon>Insecta</taxon>
        <taxon>Pterygota</taxon>
        <taxon>Neoptera</taxon>
        <taxon>Endopterygota</taxon>
        <taxon>Hymenoptera</taxon>
        <taxon>Apocrita</taxon>
        <taxon>Ichneumonoidea</taxon>
        <taxon>Braconidae</taxon>
        <taxon>Microgastrinae</taxon>
        <taxon>Cotesia</taxon>
    </lineage>
</organism>
<evidence type="ECO:0000256" key="1">
    <source>
        <dbReference type="ARBA" id="ARBA00010838"/>
    </source>
</evidence>
<evidence type="ECO:0000256" key="4">
    <source>
        <dbReference type="RuleBase" id="RU003690"/>
    </source>
</evidence>
<reference evidence="5 6" key="1">
    <citation type="journal article" date="2021" name="J. Hered.">
        <title>A chromosome-level genome assembly of the parasitoid wasp, Cotesia glomerata (Hymenoptera: Braconidae).</title>
        <authorList>
            <person name="Pinto B.J."/>
            <person name="Weis J.J."/>
            <person name="Gamble T."/>
            <person name="Ode P.J."/>
            <person name="Paul R."/>
            <person name="Zaspel J.M."/>
        </authorList>
    </citation>
    <scope>NUCLEOTIDE SEQUENCE [LARGE SCALE GENOMIC DNA]</scope>
    <source>
        <strain evidence="5">CgM1</strain>
    </source>
</reference>
<evidence type="ECO:0000256" key="3">
    <source>
        <dbReference type="ARBA" id="ARBA00023295"/>
    </source>
</evidence>
<dbReference type="PRINTS" id="PR00131">
    <property type="entry name" value="GLHYDRLASE1"/>
</dbReference>
<sequence length="460" mass="53329">MQLSFHVHGNDITCENHFTDNTIKNTFPDNFIFGVTTSAYQTEGAWNVDHKSESIWDTMTHERPDKIADESNGDIADNSYHLYKTDIDLVKQLGANAYRISISWTRVLPNGTSNYVNKDGIDYYNNLINEMLDRNVTPYVTIFHWDLPQKLQDLGGWTNPKIVDWFVDYARVLFQEFGDRVKYWTTFNEPNIFCRFGYNGLLAPGLNESGTVGIVVAIMVEVPENASDPEELAGSKLSWDFWNGWIINPIFSNDGDYPKAMKDRIAEYSAIQGFPQSRLPEFNSEQIQLVKNSADYFGFNYYSAFYLKKIENYDIRSSVSRDGDIGITTSSKKFPKDRNTPWAMVESLKRINENYNIPYFLITENGYWDKGTLYDTDRAQYFLDHLQVVSNLINQGLDIRGYFAWSLLDNYEWSFGYTQKFGLFAVNYTDPNRQRTPKFSTKIITRIYKTKTLLSSICDY</sequence>
<dbReference type="PANTHER" id="PTHR10353">
    <property type="entry name" value="GLYCOSYL HYDROLASE"/>
    <property type="match status" value="1"/>
</dbReference>
<dbReference type="PROSITE" id="PS00653">
    <property type="entry name" value="GLYCOSYL_HYDROL_F1_2"/>
    <property type="match status" value="1"/>
</dbReference>
<gene>
    <name evidence="5" type="ORF">KQX54_006620</name>
</gene>
<name>A0AAV7IDH0_COTGL</name>
<protein>
    <recommendedName>
        <fullName evidence="7">Beta-glucosidase</fullName>
    </recommendedName>
</protein>
<evidence type="ECO:0000313" key="5">
    <source>
        <dbReference type="EMBL" id="KAH0549158.1"/>
    </source>
</evidence>
<dbReference type="InterPro" id="IPR033132">
    <property type="entry name" value="GH_1_N_CS"/>
</dbReference>
<dbReference type="InterPro" id="IPR001360">
    <property type="entry name" value="Glyco_hydro_1"/>
</dbReference>
<proteinExistence type="inferred from homology"/>
<dbReference type="Proteomes" id="UP000826195">
    <property type="component" value="Unassembled WGS sequence"/>
</dbReference>
<keyword evidence="6" id="KW-1185">Reference proteome</keyword>
<dbReference type="EMBL" id="JAHXZJ010001864">
    <property type="protein sequence ID" value="KAH0549158.1"/>
    <property type="molecule type" value="Genomic_DNA"/>
</dbReference>
<evidence type="ECO:0000256" key="2">
    <source>
        <dbReference type="ARBA" id="ARBA00022801"/>
    </source>
</evidence>
<dbReference type="Pfam" id="PF00232">
    <property type="entry name" value="Glyco_hydro_1"/>
    <property type="match status" value="1"/>
</dbReference>
<dbReference type="AlphaFoldDB" id="A0AAV7IDH0"/>
<keyword evidence="2" id="KW-0378">Hydrolase</keyword>
<dbReference type="InterPro" id="IPR017853">
    <property type="entry name" value="GH"/>
</dbReference>
<comment type="similarity">
    <text evidence="1 4">Belongs to the glycosyl hydrolase 1 family.</text>
</comment>
<comment type="caution">
    <text evidence="5">The sequence shown here is derived from an EMBL/GenBank/DDBJ whole genome shotgun (WGS) entry which is preliminary data.</text>
</comment>
<dbReference type="Gene3D" id="3.20.20.80">
    <property type="entry name" value="Glycosidases"/>
    <property type="match status" value="2"/>
</dbReference>